<dbReference type="EMBL" id="JACXZS010000014">
    <property type="protein sequence ID" value="MBD3943612.1"/>
    <property type="molecule type" value="Genomic_DNA"/>
</dbReference>
<accession>A0ABR8NV36</accession>
<keyword evidence="1" id="KW-1133">Transmembrane helix</keyword>
<evidence type="ECO:0000313" key="3">
    <source>
        <dbReference type="Proteomes" id="UP000598426"/>
    </source>
</evidence>
<gene>
    <name evidence="2" type="ORF">IF188_18120</name>
</gene>
<evidence type="ECO:0000256" key="1">
    <source>
        <dbReference type="SAM" id="Phobius"/>
    </source>
</evidence>
<keyword evidence="3" id="KW-1185">Reference proteome</keyword>
<name>A0ABR8NV36_9MICO</name>
<dbReference type="Proteomes" id="UP000598426">
    <property type="component" value="Unassembled WGS sequence"/>
</dbReference>
<organism evidence="2 3">
    <name type="scientific">Microbacterium helvum</name>
    <dbReference type="NCBI Taxonomy" id="2773713"/>
    <lineage>
        <taxon>Bacteria</taxon>
        <taxon>Bacillati</taxon>
        <taxon>Actinomycetota</taxon>
        <taxon>Actinomycetes</taxon>
        <taxon>Micrococcales</taxon>
        <taxon>Microbacteriaceae</taxon>
        <taxon>Microbacterium</taxon>
    </lineage>
</organism>
<dbReference type="RefSeq" id="WP_191173212.1">
    <property type="nucleotide sequence ID" value="NZ_JACXZS010000014.1"/>
</dbReference>
<evidence type="ECO:0000313" key="2">
    <source>
        <dbReference type="EMBL" id="MBD3943612.1"/>
    </source>
</evidence>
<sequence length="778" mass="83572">MEHVSSPSTAFATRFRRAPNRRLFAGIITVIITAIGLSIAPLGATASAATAPEFTDSFDSARDADPTYGLNDAIATRQTGPGKGITYTRAHGLWTTPASAPPSYASQVNHEDFPGKLSFWARTSAVRLDAPVMTDTMDSYTVTARVDPNANSLGSNADWVSLMFATSSATTGYVTAATVDAGLTVSRSGKVMLYQRGAALWSSELQSTRSASGFDVSVTVSAASSASPSFAVTVNGSTRASSLAGALPQPYILFGAYLSNGSATTAAEVSTVDDLTVSRVAQYVDSFDGADVYAGDYGLNQNLAARQSPLSISTSYSRVAGHWSNTATPPANRSQVNNPSFANQLSFWVATSAIKLNAPVAADSTGAFEIRATVKPDPGNFGAAGDWVSLMLSSSRDARGYVTDAQNQFSMTVSRNGTVALYRGGVLAGDTFTAPSSSAGYAVSIRATDAGATPDLVVIVNGVSRTLALTAALKRSYLYLGAYISNGSETQLREVSTVDDLRISRVDQFPTLAYFGTYGTRNDDNAGNHVPDMAGISNLHWINVSPTLNASPLTYDTDVFASCPPRSCIVYVGSEFFKPQTPSQALPDLSRWNGYVQMLQPYKDKIAAYYLQDEAYMYGVTYQQLDWSAKAVQASITAGSIPDRPIMFTMTYTDIANSVAVPPEVDWYGMDAYNMTETELEWSANRLEQMASDQGDRIYLFPPNVPDSWNAWTTEQQILDRQHEYLRVANRHPRVVALLNFGLWVNTGAAGSAPRQQTYVPRVFDLQERVGDLIMSRP</sequence>
<comment type="caution">
    <text evidence="2">The sequence shown here is derived from an EMBL/GenBank/DDBJ whole genome shotgun (WGS) entry which is preliminary data.</text>
</comment>
<reference evidence="2 3" key="1">
    <citation type="submission" date="2020-09" db="EMBL/GenBank/DDBJ databases">
        <title>Isolation and identification of active actinomycetes.</title>
        <authorList>
            <person name="Li X."/>
        </authorList>
    </citation>
    <scope>NUCLEOTIDE SEQUENCE [LARGE SCALE GENOMIC DNA]</scope>
    <source>
        <strain evidence="2 3">NEAU-LLC</strain>
    </source>
</reference>
<evidence type="ECO:0008006" key="4">
    <source>
        <dbReference type="Google" id="ProtNLM"/>
    </source>
</evidence>
<keyword evidence="1" id="KW-0472">Membrane</keyword>
<keyword evidence="1" id="KW-0812">Transmembrane</keyword>
<protein>
    <recommendedName>
        <fullName evidence="4">GH26 domain-containing protein</fullName>
    </recommendedName>
</protein>
<feature type="transmembrane region" description="Helical" evidence="1">
    <location>
        <begin position="23"/>
        <end position="44"/>
    </location>
</feature>
<proteinExistence type="predicted"/>